<evidence type="ECO:0000313" key="10">
    <source>
        <dbReference type="Proteomes" id="UP000194151"/>
    </source>
</evidence>
<dbReference type="FunFam" id="1.10.287.950:FF:000001">
    <property type="entry name" value="Methyl-accepting chemotaxis sensory transducer"/>
    <property type="match status" value="1"/>
</dbReference>
<evidence type="ECO:0000256" key="6">
    <source>
        <dbReference type="SAM" id="Phobius"/>
    </source>
</evidence>
<keyword evidence="4" id="KW-0807">Transducer</keyword>
<evidence type="ECO:0000256" key="3">
    <source>
        <dbReference type="ARBA" id="ARBA00029447"/>
    </source>
</evidence>
<comment type="subcellular location">
    <subcellularLocation>
        <location evidence="1">Membrane</location>
    </subcellularLocation>
</comment>
<name>A0A1W6YKS3_9BORD</name>
<accession>A0A1W6YKS3</accession>
<dbReference type="PROSITE" id="PS50885">
    <property type="entry name" value="HAMP"/>
    <property type="match status" value="1"/>
</dbReference>
<dbReference type="GO" id="GO:0006935">
    <property type="term" value="P:chemotaxis"/>
    <property type="evidence" value="ECO:0007669"/>
    <property type="project" value="InterPro"/>
</dbReference>
<evidence type="ECO:0000256" key="5">
    <source>
        <dbReference type="SAM" id="Coils"/>
    </source>
</evidence>
<evidence type="ECO:0000259" key="8">
    <source>
        <dbReference type="PROSITE" id="PS50885"/>
    </source>
</evidence>
<keyword evidence="6" id="KW-0472">Membrane</keyword>
<keyword evidence="10" id="KW-1185">Reference proteome</keyword>
<dbReference type="InterPro" id="IPR024478">
    <property type="entry name" value="HlyB_4HB_MCP"/>
</dbReference>
<organism evidence="9 10">
    <name type="scientific">Bordetella genomosp. 8</name>
    <dbReference type="NCBI Taxonomy" id="1416806"/>
    <lineage>
        <taxon>Bacteria</taxon>
        <taxon>Pseudomonadati</taxon>
        <taxon>Pseudomonadota</taxon>
        <taxon>Betaproteobacteria</taxon>
        <taxon>Burkholderiales</taxon>
        <taxon>Alcaligenaceae</taxon>
        <taxon>Bordetella</taxon>
    </lineage>
</organism>
<dbReference type="PANTHER" id="PTHR43531:SF14">
    <property type="entry name" value="METHYL-ACCEPTING CHEMOTAXIS PROTEIN I-RELATED"/>
    <property type="match status" value="1"/>
</dbReference>
<keyword evidence="2" id="KW-0488">Methylation</keyword>
<comment type="similarity">
    <text evidence="3">Belongs to the methyl-accepting chemotaxis (MCP) protein family.</text>
</comment>
<dbReference type="AlphaFoldDB" id="A0A1W6YKS3"/>
<feature type="domain" description="HAMP" evidence="8">
    <location>
        <begin position="211"/>
        <end position="264"/>
    </location>
</feature>
<evidence type="ECO:0000256" key="4">
    <source>
        <dbReference type="PROSITE-ProRule" id="PRU00284"/>
    </source>
</evidence>
<dbReference type="PROSITE" id="PS50111">
    <property type="entry name" value="CHEMOTAXIS_TRANSDUC_2"/>
    <property type="match status" value="1"/>
</dbReference>
<evidence type="ECO:0008006" key="11">
    <source>
        <dbReference type="Google" id="ProtNLM"/>
    </source>
</evidence>
<dbReference type="InterPro" id="IPR051310">
    <property type="entry name" value="MCP_chemotaxis"/>
</dbReference>
<dbReference type="KEGG" id="bgv:CAL12_13165"/>
<protein>
    <recommendedName>
        <fullName evidence="11">Methyl-accepting chemotaxis protein</fullName>
    </recommendedName>
</protein>
<dbReference type="InterPro" id="IPR003660">
    <property type="entry name" value="HAMP_dom"/>
</dbReference>
<evidence type="ECO:0000256" key="1">
    <source>
        <dbReference type="ARBA" id="ARBA00004370"/>
    </source>
</evidence>
<dbReference type="STRING" id="1416806.CAL12_13165"/>
<evidence type="ECO:0000313" key="9">
    <source>
        <dbReference type="EMBL" id="ARP81667.1"/>
    </source>
</evidence>
<dbReference type="Pfam" id="PF12729">
    <property type="entry name" value="4HB_MCP_1"/>
    <property type="match status" value="1"/>
</dbReference>
<dbReference type="Pfam" id="PF00015">
    <property type="entry name" value="MCPsignal"/>
    <property type="match status" value="1"/>
</dbReference>
<evidence type="ECO:0000259" key="7">
    <source>
        <dbReference type="PROSITE" id="PS50111"/>
    </source>
</evidence>
<dbReference type="PANTHER" id="PTHR43531">
    <property type="entry name" value="PROTEIN ICFG"/>
    <property type="match status" value="1"/>
</dbReference>
<dbReference type="SUPFAM" id="SSF58104">
    <property type="entry name" value="Methyl-accepting chemotaxis protein (MCP) signaling domain"/>
    <property type="match status" value="1"/>
</dbReference>
<keyword evidence="6" id="KW-1133">Transmembrane helix</keyword>
<feature type="coiled-coil region" evidence="5">
    <location>
        <begin position="476"/>
        <end position="507"/>
    </location>
</feature>
<keyword evidence="6" id="KW-0812">Transmembrane</keyword>
<dbReference type="CDD" id="cd06225">
    <property type="entry name" value="HAMP"/>
    <property type="match status" value="1"/>
</dbReference>
<dbReference type="Gene3D" id="1.10.287.950">
    <property type="entry name" value="Methyl-accepting chemotaxis protein"/>
    <property type="match status" value="1"/>
</dbReference>
<gene>
    <name evidence="9" type="ORF">CAL12_13165</name>
</gene>
<reference evidence="9 10" key="1">
    <citation type="submission" date="2017-05" db="EMBL/GenBank/DDBJ databases">
        <title>Complete and WGS of Bordetella genogroups.</title>
        <authorList>
            <person name="Spilker T."/>
            <person name="LiPuma J."/>
        </authorList>
    </citation>
    <scope>NUCLEOTIDE SEQUENCE [LARGE SCALE GENOMIC DNA]</scope>
    <source>
        <strain evidence="9 10">AU19157</strain>
    </source>
</reference>
<dbReference type="Proteomes" id="UP000194151">
    <property type="component" value="Chromosome"/>
</dbReference>
<dbReference type="OrthoDB" id="8625681at2"/>
<dbReference type="GO" id="GO:0005886">
    <property type="term" value="C:plasma membrane"/>
    <property type="evidence" value="ECO:0007669"/>
    <property type="project" value="TreeGrafter"/>
</dbReference>
<feature type="domain" description="Methyl-accepting transducer" evidence="7">
    <location>
        <begin position="269"/>
        <end position="498"/>
    </location>
</feature>
<dbReference type="PRINTS" id="PR00260">
    <property type="entry name" value="CHEMTRNSDUCR"/>
</dbReference>
<proteinExistence type="inferred from homology"/>
<dbReference type="EMBL" id="CP021108">
    <property type="protein sequence ID" value="ARP81667.1"/>
    <property type="molecule type" value="Genomic_DNA"/>
</dbReference>
<dbReference type="InterPro" id="IPR004089">
    <property type="entry name" value="MCPsignal_dom"/>
</dbReference>
<dbReference type="GO" id="GO:0004888">
    <property type="term" value="F:transmembrane signaling receptor activity"/>
    <property type="evidence" value="ECO:0007669"/>
    <property type="project" value="InterPro"/>
</dbReference>
<dbReference type="InterPro" id="IPR004090">
    <property type="entry name" value="Chemotax_Me-accpt_rcpt"/>
</dbReference>
<dbReference type="SMART" id="SM00283">
    <property type="entry name" value="MA"/>
    <property type="match status" value="1"/>
</dbReference>
<dbReference type="GO" id="GO:0007165">
    <property type="term" value="P:signal transduction"/>
    <property type="evidence" value="ECO:0007669"/>
    <property type="project" value="UniProtKB-KW"/>
</dbReference>
<evidence type="ECO:0000256" key="2">
    <source>
        <dbReference type="ARBA" id="ARBA00022481"/>
    </source>
</evidence>
<keyword evidence="5" id="KW-0175">Coiled coil</keyword>
<feature type="transmembrane region" description="Helical" evidence="6">
    <location>
        <begin position="190"/>
        <end position="211"/>
    </location>
</feature>
<sequence>MNISQRIAATLLLAFVSLLFVGLYGIHALQLDERRSDAFQMDILPSLETLTTLRGLITAERLTLAQTILFQDDKRQAEVAKVLDDEDRQYDTLLDRYASTYVNDDAQDASLVQRDRQNLAAFRQARTAVVERSRAHDVPGALAVLAPGGNFFTVVAKQTDDLDHHVDYVKRASADVHAANFATYQRTVRIFIGVMTLAALALLLMGTRTFIGIRRGLRDMRGTMQYVNQALDLTRRVPVRRMDEIGAAASAFNELMARLGAVLRAVDRGSEAVSVATRQISAGNADLSARTEKQAAALEQTAASMTQLAETVRQNADNAREADGLTVSATQVVDTGHAAVQRMAVTMADITARSGKIADITTLIEGIAFQTNILALNAAVEAARAGEQGRGFAVVATEVRALAQRAAAAAKEIKVLIEASASSVRDGAAQAGEVGHAMDEAQAAIQRVAAMVGEIAGASAEQSQGIGQVTQAVGQMDEVTQQNAALVEEAAAAAAALLDQAETLRRAVAVFRLPEEATAIAVAMPAAAPPFPERLGLLSQPT</sequence>
<dbReference type="RefSeq" id="WP_086064853.1">
    <property type="nucleotide sequence ID" value="NZ_CP021108.1"/>
</dbReference>